<gene>
    <name evidence="2" type="ORF">LCGC14_2820020</name>
</gene>
<feature type="region of interest" description="Disordered" evidence="1">
    <location>
        <begin position="1"/>
        <end position="46"/>
    </location>
</feature>
<name>A0A0F9B8H2_9ZZZZ</name>
<reference evidence="2" key="1">
    <citation type="journal article" date="2015" name="Nature">
        <title>Complex archaea that bridge the gap between prokaryotes and eukaryotes.</title>
        <authorList>
            <person name="Spang A."/>
            <person name="Saw J.H."/>
            <person name="Jorgensen S.L."/>
            <person name="Zaremba-Niedzwiedzka K."/>
            <person name="Martijn J."/>
            <person name="Lind A.E."/>
            <person name="van Eijk R."/>
            <person name="Schleper C."/>
            <person name="Guy L."/>
            <person name="Ettema T.J."/>
        </authorList>
    </citation>
    <scope>NUCLEOTIDE SEQUENCE</scope>
</reference>
<accession>A0A0F9B8H2</accession>
<feature type="compositionally biased region" description="Basic residues" evidence="1">
    <location>
        <begin position="27"/>
        <end position="42"/>
    </location>
</feature>
<feature type="compositionally biased region" description="Polar residues" evidence="1">
    <location>
        <begin position="1"/>
        <end position="11"/>
    </location>
</feature>
<evidence type="ECO:0008006" key="3">
    <source>
        <dbReference type="Google" id="ProtNLM"/>
    </source>
</evidence>
<organism evidence="2">
    <name type="scientific">marine sediment metagenome</name>
    <dbReference type="NCBI Taxonomy" id="412755"/>
    <lineage>
        <taxon>unclassified sequences</taxon>
        <taxon>metagenomes</taxon>
        <taxon>ecological metagenomes</taxon>
    </lineage>
</organism>
<comment type="caution">
    <text evidence="2">The sequence shown here is derived from an EMBL/GenBank/DDBJ whole genome shotgun (WGS) entry which is preliminary data.</text>
</comment>
<dbReference type="AlphaFoldDB" id="A0A0F9B8H2"/>
<evidence type="ECO:0000256" key="1">
    <source>
        <dbReference type="SAM" id="MobiDB-lite"/>
    </source>
</evidence>
<dbReference type="EMBL" id="LAZR01053420">
    <property type="protein sequence ID" value="KKK80786.1"/>
    <property type="molecule type" value="Genomic_DNA"/>
</dbReference>
<proteinExistence type="predicted"/>
<feature type="non-terminal residue" evidence="2">
    <location>
        <position position="190"/>
    </location>
</feature>
<protein>
    <recommendedName>
        <fullName evidence="3">Terminase small subunit</fullName>
    </recommendedName>
</protein>
<sequence>MIPEATASTEGNHMKPEQDQPELLAPSRRKKPYKYKRQKQRPRIVNPQKKHMDVASNYLEKGKSFAESMRDAGYPKSQANKGIRKQFEVSGLMREAFRRKMDEICKIADRADLTDERMGLVARLTLVRNAIHGEEKRSGSTYAAVSIGKMKGVDLFERDIQMGVFAMQVPPEWKDRYALKEAASSPEQLQ</sequence>
<evidence type="ECO:0000313" key="2">
    <source>
        <dbReference type="EMBL" id="KKK80786.1"/>
    </source>
</evidence>